<organism evidence="1 2">
    <name type="scientific">Camellia lanceoleosa</name>
    <dbReference type="NCBI Taxonomy" id="1840588"/>
    <lineage>
        <taxon>Eukaryota</taxon>
        <taxon>Viridiplantae</taxon>
        <taxon>Streptophyta</taxon>
        <taxon>Embryophyta</taxon>
        <taxon>Tracheophyta</taxon>
        <taxon>Spermatophyta</taxon>
        <taxon>Magnoliopsida</taxon>
        <taxon>eudicotyledons</taxon>
        <taxon>Gunneridae</taxon>
        <taxon>Pentapetalae</taxon>
        <taxon>asterids</taxon>
        <taxon>Ericales</taxon>
        <taxon>Theaceae</taxon>
        <taxon>Camellia</taxon>
    </lineage>
</organism>
<comment type="caution">
    <text evidence="1">The sequence shown here is derived from an EMBL/GenBank/DDBJ whole genome shotgun (WGS) entry which is preliminary data.</text>
</comment>
<accession>A0ACC0HAU9</accession>
<dbReference type="EMBL" id="CM045762">
    <property type="protein sequence ID" value="KAI8010028.1"/>
    <property type="molecule type" value="Genomic_DNA"/>
</dbReference>
<dbReference type="Proteomes" id="UP001060215">
    <property type="component" value="Chromosome 5"/>
</dbReference>
<reference evidence="1 2" key="1">
    <citation type="journal article" date="2022" name="Plant J.">
        <title>Chromosome-level genome of Camellia lanceoleosa provides a valuable resource for understanding genome evolution and self-incompatibility.</title>
        <authorList>
            <person name="Gong W."/>
            <person name="Xiao S."/>
            <person name="Wang L."/>
            <person name="Liao Z."/>
            <person name="Chang Y."/>
            <person name="Mo W."/>
            <person name="Hu G."/>
            <person name="Li W."/>
            <person name="Zhao G."/>
            <person name="Zhu H."/>
            <person name="Hu X."/>
            <person name="Ji K."/>
            <person name="Xiang X."/>
            <person name="Song Q."/>
            <person name="Yuan D."/>
            <person name="Jin S."/>
            <person name="Zhang L."/>
        </authorList>
    </citation>
    <scope>NUCLEOTIDE SEQUENCE [LARGE SCALE GENOMIC DNA]</scope>
    <source>
        <strain evidence="1">SQ_2022a</strain>
    </source>
</reference>
<sequence length="265" mass="29745">EQNSHFWISMLDAKKMDIFLNFPSKFGSSNNDHICMLESGAFHLPTIFSIGWENCSLCLLQFPPHLLEITFPLTTTCHHYSPPTCRHHPPLAIAAEVQSLLVFGRKKEALHCATEGQLWGPAFVLAAQLGDQFYVDTVKQMALRQLVTGLPLRTLCHLIYGTNVMLDDWEENLAVITANRTKDDELVLIHLGDCLWRKRSELLQWINPPDVVSKAIECGKSESEMLDGCRALSAIASIVTPLVFDRLLKSISPFGTISFVVRLDV</sequence>
<proteinExistence type="predicted"/>
<protein>
    <submittedName>
        <fullName evidence="1">Uncharacterized protein</fullName>
    </submittedName>
</protein>
<evidence type="ECO:0000313" key="1">
    <source>
        <dbReference type="EMBL" id="KAI8010028.1"/>
    </source>
</evidence>
<evidence type="ECO:0000313" key="2">
    <source>
        <dbReference type="Proteomes" id="UP001060215"/>
    </source>
</evidence>
<feature type="non-terminal residue" evidence="1">
    <location>
        <position position="1"/>
    </location>
</feature>
<gene>
    <name evidence="1" type="ORF">LOK49_LG06G00989</name>
</gene>
<keyword evidence="2" id="KW-1185">Reference proteome</keyword>
<name>A0ACC0HAU9_9ERIC</name>